<proteinExistence type="predicted"/>
<evidence type="ECO:0000256" key="1">
    <source>
        <dbReference type="SAM" id="MobiDB-lite"/>
    </source>
</evidence>
<dbReference type="AlphaFoldDB" id="A0A8D8MEE3"/>
<feature type="region of interest" description="Disordered" evidence="1">
    <location>
        <begin position="1"/>
        <end position="27"/>
    </location>
</feature>
<reference evidence="2" key="1">
    <citation type="submission" date="2021-05" db="EMBL/GenBank/DDBJ databases">
        <authorList>
            <person name="Alioto T."/>
            <person name="Alioto T."/>
            <person name="Gomez Garrido J."/>
        </authorList>
    </citation>
    <scope>NUCLEOTIDE SEQUENCE</scope>
</reference>
<feature type="compositionally biased region" description="Polar residues" evidence="1">
    <location>
        <begin position="64"/>
        <end position="78"/>
    </location>
</feature>
<evidence type="ECO:0000313" key="2">
    <source>
        <dbReference type="EMBL" id="CAG6526195.1"/>
    </source>
</evidence>
<accession>A0A8D8MEE3</accession>
<organism evidence="2">
    <name type="scientific">Culex pipiens</name>
    <name type="common">House mosquito</name>
    <dbReference type="NCBI Taxonomy" id="7175"/>
    <lineage>
        <taxon>Eukaryota</taxon>
        <taxon>Metazoa</taxon>
        <taxon>Ecdysozoa</taxon>
        <taxon>Arthropoda</taxon>
        <taxon>Hexapoda</taxon>
        <taxon>Insecta</taxon>
        <taxon>Pterygota</taxon>
        <taxon>Neoptera</taxon>
        <taxon>Endopterygota</taxon>
        <taxon>Diptera</taxon>
        <taxon>Nematocera</taxon>
        <taxon>Culicoidea</taxon>
        <taxon>Culicidae</taxon>
        <taxon>Culicinae</taxon>
        <taxon>Culicini</taxon>
        <taxon>Culex</taxon>
        <taxon>Culex</taxon>
    </lineage>
</organism>
<feature type="compositionally biased region" description="Pro residues" evidence="1">
    <location>
        <begin position="45"/>
        <end position="61"/>
    </location>
</feature>
<dbReference type="EMBL" id="HBUE01193171">
    <property type="protein sequence ID" value="CAG6526195.1"/>
    <property type="molecule type" value="Transcribed_RNA"/>
</dbReference>
<feature type="region of interest" description="Disordered" evidence="1">
    <location>
        <begin position="44"/>
        <end position="106"/>
    </location>
</feature>
<dbReference type="EMBL" id="HBUE01299123">
    <property type="protein sequence ID" value="CAG6577905.1"/>
    <property type="molecule type" value="Transcribed_RNA"/>
</dbReference>
<protein>
    <submittedName>
        <fullName evidence="2">(northern house mosquito) hypothetical protein</fullName>
    </submittedName>
</protein>
<name>A0A8D8MEE3_CULPI</name>
<sequence length="137" mass="14496">MDPAPNNPMAERPFGLLSPHGGHETLVEQRPTDGLFTVAAKCFHQPPPSNIQQPVNPPQPPLIASSNGAPVFPTQQPKCGSLPAGLGHAEQQPPSFSHHTGVPFQHAGGQALAGQTLPSISDRLLQCSTRRDRPGQI</sequence>
<dbReference type="EMBL" id="HBUE01129517">
    <property type="protein sequence ID" value="CAG6495675.1"/>
    <property type="molecule type" value="Transcribed_RNA"/>
</dbReference>